<comment type="caution">
    <text evidence="2">The sequence shown here is derived from an EMBL/GenBank/DDBJ whole genome shotgun (WGS) entry which is preliminary data.</text>
</comment>
<sequence>MLTSMLEETLLEPNRERKMNLNTERWYFCIEQYSKQCHSTETYYHLKVISATYIDFPSHAPKIKIMTSAQVSKLSYLYKFLTPEIQFAIKQATITCLKEKLHCGYERFNKGEFECLIASFIVMMCAPQPNLQSYFGSTEFFSYPFIQEMFSNYDIKTYLSCLSFYERMVKDDEDSEEESNSEQESEDEILSEPDENEQQ</sequence>
<evidence type="ECO:0000313" key="3">
    <source>
        <dbReference type="EMBL" id="CAL6067626.1"/>
    </source>
</evidence>
<protein>
    <submittedName>
        <fullName evidence="3">Hypothetical_protein</fullName>
    </submittedName>
</protein>
<accession>A0AA86V334</accession>
<dbReference type="EMBL" id="CAXDID020000268">
    <property type="protein sequence ID" value="CAL6067626.1"/>
    <property type="molecule type" value="Genomic_DNA"/>
</dbReference>
<evidence type="ECO:0000313" key="4">
    <source>
        <dbReference type="Proteomes" id="UP001642409"/>
    </source>
</evidence>
<dbReference type="AlphaFoldDB" id="A0AA86V334"/>
<evidence type="ECO:0000313" key="2">
    <source>
        <dbReference type="EMBL" id="CAI9974367.1"/>
    </source>
</evidence>
<organism evidence="2">
    <name type="scientific">Hexamita inflata</name>
    <dbReference type="NCBI Taxonomy" id="28002"/>
    <lineage>
        <taxon>Eukaryota</taxon>
        <taxon>Metamonada</taxon>
        <taxon>Diplomonadida</taxon>
        <taxon>Hexamitidae</taxon>
        <taxon>Hexamitinae</taxon>
        <taxon>Hexamita</taxon>
    </lineage>
</organism>
<evidence type="ECO:0000256" key="1">
    <source>
        <dbReference type="SAM" id="MobiDB-lite"/>
    </source>
</evidence>
<proteinExistence type="predicted"/>
<name>A0AA86V334_9EUKA</name>
<reference evidence="2" key="1">
    <citation type="submission" date="2023-06" db="EMBL/GenBank/DDBJ databases">
        <authorList>
            <person name="Kurt Z."/>
        </authorList>
    </citation>
    <scope>NUCLEOTIDE SEQUENCE</scope>
</reference>
<feature type="region of interest" description="Disordered" evidence="1">
    <location>
        <begin position="171"/>
        <end position="199"/>
    </location>
</feature>
<keyword evidence="4" id="KW-1185">Reference proteome</keyword>
<dbReference type="Proteomes" id="UP001642409">
    <property type="component" value="Unassembled WGS sequence"/>
</dbReference>
<gene>
    <name evidence="3" type="ORF">HINF_LOCUS53115</name>
    <name evidence="2" type="ORF">HINF_LOCUS62012</name>
</gene>
<reference evidence="3 4" key="2">
    <citation type="submission" date="2024-07" db="EMBL/GenBank/DDBJ databases">
        <authorList>
            <person name="Akdeniz Z."/>
        </authorList>
    </citation>
    <scope>NUCLEOTIDE SEQUENCE [LARGE SCALE GENOMIC DNA]</scope>
</reference>
<dbReference type="EMBL" id="CATOUU010001142">
    <property type="protein sequence ID" value="CAI9974367.1"/>
    <property type="molecule type" value="Genomic_DNA"/>
</dbReference>